<evidence type="ECO:0000259" key="1">
    <source>
        <dbReference type="Pfam" id="PF13021"/>
    </source>
</evidence>
<name>A0A6M6EA22_PRIMG</name>
<accession>A0A6M6EA22</accession>
<sequence length="223" mass="26835">MELKEYLNINFPSLILKPSLYYQWDIGIHFELGNEIYQFTSEKDQINLNRFEQVYSQALSIFNDLFSLHDEIILVTNVYQYKTSKNRGQRIKVYDRYIKDKDLKFSLKQKTLPYVFGEEEDADEYSTSQFYLRCRKQDIRYTLLIKAACNEDFPLKPKLGKIAGSYYPDLFFVNITRNLIFFIYDDRGCEVIASDKESIRSTYEKYYHLVDENYRTEINRLFK</sequence>
<evidence type="ECO:0000313" key="3">
    <source>
        <dbReference type="Proteomes" id="UP000501076"/>
    </source>
</evidence>
<organism evidence="2 3">
    <name type="scientific">Priestia megaterium</name>
    <name type="common">Bacillus megaterium</name>
    <dbReference type="NCBI Taxonomy" id="1404"/>
    <lineage>
        <taxon>Bacteria</taxon>
        <taxon>Bacillati</taxon>
        <taxon>Bacillota</taxon>
        <taxon>Bacilli</taxon>
        <taxon>Bacillales</taxon>
        <taxon>Bacillaceae</taxon>
        <taxon>Priestia</taxon>
    </lineage>
</organism>
<dbReference type="AlphaFoldDB" id="A0A6M6EA22"/>
<gene>
    <name evidence="2" type="ORF">FDZ14_35280</name>
</gene>
<dbReference type="Pfam" id="PF13021">
    <property type="entry name" value="DUF3885"/>
    <property type="match status" value="1"/>
</dbReference>
<feature type="domain" description="DUF3885" evidence="1">
    <location>
        <begin position="3"/>
        <end position="210"/>
    </location>
</feature>
<dbReference type="RefSeq" id="WP_171779334.1">
    <property type="nucleotide sequence ID" value="NZ_CP045276.1"/>
</dbReference>
<proteinExistence type="predicted"/>
<dbReference type="EMBL" id="CP045276">
    <property type="protein sequence ID" value="QJX81367.1"/>
    <property type="molecule type" value="Genomic_DNA"/>
</dbReference>
<evidence type="ECO:0000313" key="2">
    <source>
        <dbReference type="EMBL" id="QJX81367.1"/>
    </source>
</evidence>
<protein>
    <submittedName>
        <fullName evidence="2">DUF3885 domain-containing protein</fullName>
    </submittedName>
</protein>
<keyword evidence="2" id="KW-0614">Plasmid</keyword>
<geneLocation type="plasmid" evidence="3">
    <name>pfdu301d</name>
</geneLocation>
<reference evidence="2 3" key="1">
    <citation type="submission" date="2019-10" db="EMBL/GenBank/DDBJ databases">
        <title>Complete genome sequences for adaption low water activity.</title>
        <authorList>
            <person name="Zhao L."/>
            <person name="Zhong J."/>
        </authorList>
    </citation>
    <scope>NUCLEOTIDE SEQUENCE [LARGE SCALE GENOMIC DNA]</scope>
    <source>
        <strain evidence="2 3">FDU301</strain>
        <plasmid evidence="3">pfdu301d</plasmid>
    </source>
</reference>
<dbReference type="InterPro" id="IPR024976">
    <property type="entry name" value="DUF3885"/>
</dbReference>
<dbReference type="Proteomes" id="UP000501076">
    <property type="component" value="Plasmid pFDU301D"/>
</dbReference>